<dbReference type="AlphaFoldDB" id="A0A1Q8QMN7"/>
<keyword evidence="2" id="KW-1185">Reference proteome</keyword>
<protein>
    <submittedName>
        <fullName evidence="1">Uncharacterized protein</fullName>
    </submittedName>
</protein>
<evidence type="ECO:0000313" key="2">
    <source>
        <dbReference type="Proteomes" id="UP000186102"/>
    </source>
</evidence>
<dbReference type="STRING" id="1888891.DSOL_3984"/>
<dbReference type="EMBL" id="MLBF01000041">
    <property type="protein sequence ID" value="OLN28606.1"/>
    <property type="molecule type" value="Genomic_DNA"/>
</dbReference>
<name>A0A1Q8QMN7_9FIRM</name>
<proteinExistence type="predicted"/>
<accession>A0A1Q8QMN7</accession>
<dbReference type="Proteomes" id="UP000186102">
    <property type="component" value="Unassembled WGS sequence"/>
</dbReference>
<comment type="caution">
    <text evidence="1">The sequence shown here is derived from an EMBL/GenBank/DDBJ whole genome shotgun (WGS) entry which is preliminary data.</text>
</comment>
<evidence type="ECO:0000313" key="1">
    <source>
        <dbReference type="EMBL" id="OLN28606.1"/>
    </source>
</evidence>
<reference evidence="1 2" key="1">
    <citation type="submission" date="2016-09" db="EMBL/GenBank/DDBJ databases">
        <title>Complete genome of Desulfosporosinus sp. OL.</title>
        <authorList>
            <person name="Mardanov A."/>
            <person name="Beletsky A."/>
            <person name="Panova A."/>
            <person name="Karnachuk O."/>
            <person name="Ravin N."/>
        </authorList>
    </citation>
    <scope>NUCLEOTIDE SEQUENCE [LARGE SCALE GENOMIC DNA]</scope>
    <source>
        <strain evidence="1 2">OL</strain>
    </source>
</reference>
<gene>
    <name evidence="1" type="ORF">DSOL_3984</name>
</gene>
<sequence length="71" mass="7888">MCPPALAIDEDIDFIHDYPVLLLNGYKNHCASKLAGQKRSKLGAKSRMTIGKMTETACFVTMEIPFTEPTQ</sequence>
<organism evidence="1 2">
    <name type="scientific">Desulfosporosinus metallidurans</name>
    <dbReference type="NCBI Taxonomy" id="1888891"/>
    <lineage>
        <taxon>Bacteria</taxon>
        <taxon>Bacillati</taxon>
        <taxon>Bacillota</taxon>
        <taxon>Clostridia</taxon>
        <taxon>Eubacteriales</taxon>
        <taxon>Desulfitobacteriaceae</taxon>
        <taxon>Desulfosporosinus</taxon>
    </lineage>
</organism>